<dbReference type="InParanoid" id="Q55GM8"/>
<dbReference type="CDD" id="cd06558">
    <property type="entry name" value="crotonase-like"/>
    <property type="match status" value="1"/>
</dbReference>
<dbReference type="PaxDb" id="44689-DDB0233851"/>
<dbReference type="dictyBase" id="DDB_G0267600"/>
<dbReference type="InterPro" id="IPR045004">
    <property type="entry name" value="ECH_dom"/>
</dbReference>
<dbReference type="RefSeq" id="XP_647156.1">
    <property type="nucleotide sequence ID" value="XM_642064.1"/>
</dbReference>
<dbReference type="GeneID" id="8615959"/>
<dbReference type="Proteomes" id="UP000002195">
    <property type="component" value="Unassembled WGS sequence"/>
</dbReference>
<dbReference type="AlphaFoldDB" id="Q55GM8"/>
<dbReference type="GO" id="GO:0003860">
    <property type="term" value="F:3-hydroxyisobutyryl-CoA hydrolase activity"/>
    <property type="evidence" value="ECO:0000318"/>
    <property type="project" value="GO_Central"/>
</dbReference>
<name>Q55GM8_DICDI</name>
<dbReference type="GO" id="GO:0005739">
    <property type="term" value="C:mitochondrion"/>
    <property type="evidence" value="ECO:0000318"/>
    <property type="project" value="GO_Central"/>
</dbReference>
<reference evidence="3 4" key="1">
    <citation type="journal article" date="2005" name="Nature">
        <title>The genome of the social amoeba Dictyostelium discoideum.</title>
        <authorList>
            <consortium name="The Dictyostelium discoideum Sequencing Consortium"/>
            <person name="Eichinger L."/>
            <person name="Pachebat J.A."/>
            <person name="Glockner G."/>
            <person name="Rajandream M.A."/>
            <person name="Sucgang R."/>
            <person name="Berriman M."/>
            <person name="Song J."/>
            <person name="Olsen R."/>
            <person name="Szafranski K."/>
            <person name="Xu Q."/>
            <person name="Tunggal B."/>
            <person name="Kummerfeld S."/>
            <person name="Madera M."/>
            <person name="Konfortov B.A."/>
            <person name="Rivero F."/>
            <person name="Bankier A.T."/>
            <person name="Lehmann R."/>
            <person name="Hamlin N."/>
            <person name="Davies R."/>
            <person name="Gaudet P."/>
            <person name="Fey P."/>
            <person name="Pilcher K."/>
            <person name="Chen G."/>
            <person name="Saunders D."/>
            <person name="Sodergren E."/>
            <person name="Davis P."/>
            <person name="Kerhornou A."/>
            <person name="Nie X."/>
            <person name="Hall N."/>
            <person name="Anjard C."/>
            <person name="Hemphill L."/>
            <person name="Bason N."/>
            <person name="Farbrother P."/>
            <person name="Desany B."/>
            <person name="Just E."/>
            <person name="Morio T."/>
            <person name="Rost R."/>
            <person name="Churcher C."/>
            <person name="Cooper J."/>
            <person name="Haydock S."/>
            <person name="van Driessche N."/>
            <person name="Cronin A."/>
            <person name="Goodhead I."/>
            <person name="Muzny D."/>
            <person name="Mourier T."/>
            <person name="Pain A."/>
            <person name="Lu M."/>
            <person name="Harper D."/>
            <person name="Lindsay R."/>
            <person name="Hauser H."/>
            <person name="James K."/>
            <person name="Quiles M."/>
            <person name="Madan Babu M."/>
            <person name="Saito T."/>
            <person name="Buchrieser C."/>
            <person name="Wardroper A."/>
            <person name="Felder M."/>
            <person name="Thangavelu M."/>
            <person name="Johnson D."/>
            <person name="Knights A."/>
            <person name="Loulseged H."/>
            <person name="Mungall K."/>
            <person name="Oliver K."/>
            <person name="Price C."/>
            <person name="Quail M.A."/>
            <person name="Urushihara H."/>
            <person name="Hernandez J."/>
            <person name="Rabbinowitsch E."/>
            <person name="Steffen D."/>
            <person name="Sanders M."/>
            <person name="Ma J."/>
            <person name="Kohara Y."/>
            <person name="Sharp S."/>
            <person name="Simmonds M."/>
            <person name="Spiegler S."/>
            <person name="Tivey A."/>
            <person name="Sugano S."/>
            <person name="White B."/>
            <person name="Walker D."/>
            <person name="Woodward J."/>
            <person name="Winckler T."/>
            <person name="Tanaka Y."/>
            <person name="Shaulsky G."/>
            <person name="Schleicher M."/>
            <person name="Weinstock G."/>
            <person name="Rosenthal A."/>
            <person name="Cox E.C."/>
            <person name="Chisholm R.L."/>
            <person name="Gibbs R."/>
            <person name="Loomis W.F."/>
            <person name="Platzer M."/>
            <person name="Kay R.R."/>
            <person name="Williams J."/>
            <person name="Dear P.H."/>
            <person name="Noegel A.A."/>
            <person name="Barrell B."/>
            <person name="Kuspa A."/>
        </authorList>
    </citation>
    <scope>NUCLEOTIDE SEQUENCE [LARGE SCALE GENOMIC DNA]</scope>
    <source>
        <strain evidence="3 4">AX4</strain>
    </source>
</reference>
<dbReference type="eggNOG" id="KOG1684">
    <property type="taxonomic scope" value="Eukaryota"/>
</dbReference>
<feature type="domain" description="Enoyl-CoA hydratase/isomerase" evidence="2">
    <location>
        <begin position="4"/>
        <end position="321"/>
    </location>
</feature>
<dbReference type="HOGENOM" id="CLU_009834_22_1_1"/>
<dbReference type="OMA" id="QRCFEPC"/>
<dbReference type="SUPFAM" id="SSF52096">
    <property type="entry name" value="ClpP/crotonase"/>
    <property type="match status" value="1"/>
</dbReference>
<evidence type="ECO:0000313" key="4">
    <source>
        <dbReference type="Proteomes" id="UP000002195"/>
    </source>
</evidence>
<dbReference type="InterPro" id="IPR029045">
    <property type="entry name" value="ClpP/crotonase-like_dom_sf"/>
</dbReference>
<dbReference type="PhylomeDB" id="Q55GM8"/>
<dbReference type="KEGG" id="ddi:DDB_G0267600"/>
<dbReference type="SMR" id="Q55GM8"/>
<sequence length="339" mass="38564">MSIDLFNKLNEYNNDPETKFVLLSSNNNKSFSTGGDLKELVEKSNTSEGVTPILSSMYSLVDLIHNFKKPIISLINGFVIGSGVGISINCSHKIVSENVKWSMPENKVGYFPDVGTSYYLSKLGAIGLYLAMVGNFINSPDLLKLGLVQNHIPFHLFNQVTNDLCLSPNISNKNDIDFILNKYKRNLKITKETSHIVKYNKIIQRCFNTKFNSVSEIFNKLNKELLENNNPNEKEWLVKTVTTLMNSCPTSICVSFNSVHRSLNLDLKEILINDNRIGNRICSRKDLFQGINGALIDKSFKPKFSPSSIYDVDQSYIDSLFLPFDNEKKELFYHKKLYK</sequence>
<evidence type="ECO:0000256" key="1">
    <source>
        <dbReference type="ARBA" id="ARBA00022801"/>
    </source>
</evidence>
<keyword evidence="1" id="KW-0378">Hydrolase</keyword>
<proteinExistence type="predicted"/>
<dbReference type="FunFam" id="3.90.226.10:FF:000190">
    <property type="entry name" value="3-hydroxyisobutyryl-CoA hydrolase, mitochondrial"/>
    <property type="match status" value="1"/>
</dbReference>
<dbReference type="PANTHER" id="PTHR43176:SF7">
    <property type="entry name" value="ENOYL-COA HYDRATASE_ISOMERASE DOMAIN-CONTAINING PROTEIN"/>
    <property type="match status" value="1"/>
</dbReference>
<accession>Q55GM8</accession>
<dbReference type="Pfam" id="PF16113">
    <property type="entry name" value="ECH_2"/>
    <property type="match status" value="1"/>
</dbReference>
<dbReference type="STRING" id="44689.Q55GM8"/>
<organism evidence="3 4">
    <name type="scientific">Dictyostelium discoideum</name>
    <name type="common">Social amoeba</name>
    <dbReference type="NCBI Taxonomy" id="44689"/>
    <lineage>
        <taxon>Eukaryota</taxon>
        <taxon>Amoebozoa</taxon>
        <taxon>Evosea</taxon>
        <taxon>Eumycetozoa</taxon>
        <taxon>Dictyostelia</taxon>
        <taxon>Dictyosteliales</taxon>
        <taxon>Dictyosteliaceae</taxon>
        <taxon>Dictyostelium</taxon>
    </lineage>
</organism>
<evidence type="ECO:0000313" key="3">
    <source>
        <dbReference type="EMBL" id="EAL73253.1"/>
    </source>
</evidence>
<dbReference type="GO" id="GO:0006574">
    <property type="term" value="P:L-valine catabolic process"/>
    <property type="evidence" value="ECO:0000318"/>
    <property type="project" value="GO_Central"/>
</dbReference>
<gene>
    <name evidence="3" type="ORF">DDB_G0267600</name>
</gene>
<dbReference type="InterPro" id="IPR032259">
    <property type="entry name" value="HIBYL-CoA-H"/>
</dbReference>
<protein>
    <submittedName>
        <fullName evidence="3">Enoyl-CoA hydratase/isomerase domain-containing protein</fullName>
    </submittedName>
</protein>
<comment type="caution">
    <text evidence="3">The sequence shown here is derived from an EMBL/GenBank/DDBJ whole genome shotgun (WGS) entry which is preliminary data.</text>
</comment>
<evidence type="ECO:0000259" key="2">
    <source>
        <dbReference type="Pfam" id="PF16113"/>
    </source>
</evidence>
<keyword evidence="4" id="KW-1185">Reference proteome</keyword>
<dbReference type="PANTHER" id="PTHR43176">
    <property type="entry name" value="3-HYDROXYISOBUTYRYL-COA HYDROLASE-RELATED"/>
    <property type="match status" value="1"/>
</dbReference>
<dbReference type="EMBL" id="AAFI02000003">
    <property type="protein sequence ID" value="EAL73253.1"/>
    <property type="molecule type" value="Genomic_DNA"/>
</dbReference>
<dbReference type="Gene3D" id="3.90.226.10">
    <property type="entry name" value="2-enoyl-CoA Hydratase, Chain A, domain 1"/>
    <property type="match status" value="1"/>
</dbReference>
<dbReference type="VEuPathDB" id="AmoebaDB:DDB_G0267600"/>